<keyword evidence="1" id="KW-0812">Transmembrane</keyword>
<dbReference type="EMBL" id="RBAK01000006">
    <property type="protein sequence ID" value="RKN45529.1"/>
    <property type="molecule type" value="Genomic_DNA"/>
</dbReference>
<dbReference type="RefSeq" id="WP_120729593.1">
    <property type="nucleotide sequence ID" value="NZ_RBAK01000006.1"/>
</dbReference>
<evidence type="ECO:0000256" key="1">
    <source>
        <dbReference type="SAM" id="Phobius"/>
    </source>
</evidence>
<comment type="caution">
    <text evidence="2">The sequence shown here is derived from an EMBL/GenBank/DDBJ whole genome shotgun (WGS) entry which is preliminary data.</text>
</comment>
<name>A0A3A9ZBP7_9ACTN</name>
<proteinExistence type="predicted"/>
<gene>
    <name evidence="2" type="ORF">D7223_17525</name>
</gene>
<dbReference type="AlphaFoldDB" id="A0A3A9ZBP7"/>
<protein>
    <recommendedName>
        <fullName evidence="4">DUF4760 domain-containing protein</fullName>
    </recommendedName>
</protein>
<evidence type="ECO:0000313" key="2">
    <source>
        <dbReference type="EMBL" id="RKN45529.1"/>
    </source>
</evidence>
<keyword evidence="3" id="KW-1185">Reference proteome</keyword>
<evidence type="ECO:0000313" key="3">
    <source>
        <dbReference type="Proteomes" id="UP000281726"/>
    </source>
</evidence>
<keyword evidence="1" id="KW-0472">Membrane</keyword>
<feature type="transmembrane region" description="Helical" evidence="1">
    <location>
        <begin position="6"/>
        <end position="28"/>
    </location>
</feature>
<keyword evidence="1" id="KW-1133">Transmembrane helix</keyword>
<dbReference type="Proteomes" id="UP000281726">
    <property type="component" value="Unassembled WGS sequence"/>
</dbReference>
<dbReference type="OrthoDB" id="3404767at2"/>
<evidence type="ECO:0008006" key="4">
    <source>
        <dbReference type="Google" id="ProtNLM"/>
    </source>
</evidence>
<organism evidence="2 3">
    <name type="scientific">Micromonospora endolithica</name>
    <dbReference type="NCBI Taxonomy" id="230091"/>
    <lineage>
        <taxon>Bacteria</taxon>
        <taxon>Bacillati</taxon>
        <taxon>Actinomycetota</taxon>
        <taxon>Actinomycetes</taxon>
        <taxon>Micromonosporales</taxon>
        <taxon>Micromonosporaceae</taxon>
        <taxon>Micromonospora</taxon>
    </lineage>
</organism>
<reference evidence="2 3" key="1">
    <citation type="journal article" date="2004" name="Syst. Appl. Microbiol.">
        <title>Cryptoendolithic actinomycetes from antarctic sandstone rock samples: Micromonospora endolithica sp. nov. and two isolates related to Micromonospora coerulea Jensen 1932.</title>
        <authorList>
            <person name="Hirsch P."/>
            <person name="Mevs U."/>
            <person name="Kroppenstedt R.M."/>
            <person name="Schumann P."/>
            <person name="Stackebrandt E."/>
        </authorList>
    </citation>
    <scope>NUCLEOTIDE SEQUENCE [LARGE SCALE GENOMIC DNA]</scope>
    <source>
        <strain evidence="2 3">JCM 12677</strain>
    </source>
</reference>
<sequence>MTAVPSDLWVSMTSLGGVVLGGGLSFWVQRATQRSAERAEERRQVLALTEGRRAERLAQVQSFVEVTAEAERCAFIRPATWSAGDEWEVRTQEVMNRVWVAERMVRLMFPLPVYAAARAYFLDLNRAVWEGLPDGESLRDYLEDNRLAFLDAARAAVDGPPAPPGRSVRRGEHP</sequence>
<accession>A0A3A9ZBP7</accession>